<protein>
    <submittedName>
        <fullName evidence="1">Uncharacterized protein</fullName>
    </submittedName>
</protein>
<proteinExistence type="predicted"/>
<reference evidence="1 2" key="1">
    <citation type="journal article" date="2021" name="Elife">
        <title>Chloroplast acquisition without the gene transfer in kleptoplastic sea slugs, Plakobranchus ocellatus.</title>
        <authorList>
            <person name="Maeda T."/>
            <person name="Takahashi S."/>
            <person name="Yoshida T."/>
            <person name="Shimamura S."/>
            <person name="Takaki Y."/>
            <person name="Nagai Y."/>
            <person name="Toyoda A."/>
            <person name="Suzuki Y."/>
            <person name="Arimoto A."/>
            <person name="Ishii H."/>
            <person name="Satoh N."/>
            <person name="Nishiyama T."/>
            <person name="Hasebe M."/>
            <person name="Maruyama T."/>
            <person name="Minagawa J."/>
            <person name="Obokata J."/>
            <person name="Shigenobu S."/>
        </authorList>
    </citation>
    <scope>NUCLEOTIDE SEQUENCE [LARGE SCALE GENOMIC DNA]</scope>
</reference>
<evidence type="ECO:0000313" key="2">
    <source>
        <dbReference type="Proteomes" id="UP000762676"/>
    </source>
</evidence>
<accession>A0AAV4H2N9</accession>
<gene>
    <name evidence="1" type="ORF">ElyMa_004354000</name>
</gene>
<evidence type="ECO:0000313" key="1">
    <source>
        <dbReference type="EMBL" id="GFR92472.1"/>
    </source>
</evidence>
<dbReference type="Proteomes" id="UP000762676">
    <property type="component" value="Unassembled WGS sequence"/>
</dbReference>
<comment type="caution">
    <text evidence="1">The sequence shown here is derived from an EMBL/GenBank/DDBJ whole genome shotgun (WGS) entry which is preliminary data.</text>
</comment>
<organism evidence="1 2">
    <name type="scientific">Elysia marginata</name>
    <dbReference type="NCBI Taxonomy" id="1093978"/>
    <lineage>
        <taxon>Eukaryota</taxon>
        <taxon>Metazoa</taxon>
        <taxon>Spiralia</taxon>
        <taxon>Lophotrochozoa</taxon>
        <taxon>Mollusca</taxon>
        <taxon>Gastropoda</taxon>
        <taxon>Heterobranchia</taxon>
        <taxon>Euthyneura</taxon>
        <taxon>Panpulmonata</taxon>
        <taxon>Sacoglossa</taxon>
        <taxon>Placobranchoidea</taxon>
        <taxon>Plakobranchidae</taxon>
        <taxon>Elysia</taxon>
    </lineage>
</organism>
<keyword evidence="2" id="KW-1185">Reference proteome</keyword>
<name>A0AAV4H2N9_9GAST</name>
<dbReference type="EMBL" id="BMAT01008781">
    <property type="protein sequence ID" value="GFR92472.1"/>
    <property type="molecule type" value="Genomic_DNA"/>
</dbReference>
<sequence length="92" mass="10936">MTGKQADTIDLVVTWDNTSDCLPKTSYKHRRSSNHIQVLPFLSEEALITDNNTRGQNSEDEQTQEKCKWLEVWRRRKRRGVERKWEDQTKTS</sequence>
<dbReference type="AlphaFoldDB" id="A0AAV4H2N9"/>